<keyword evidence="3 7" id="KW-0812">Transmembrane</keyword>
<dbReference type="GO" id="GO:0072657">
    <property type="term" value="P:protein localization to membrane"/>
    <property type="evidence" value="ECO:0007669"/>
    <property type="project" value="TreeGrafter"/>
</dbReference>
<feature type="transmembrane region" description="Helical" evidence="7">
    <location>
        <begin position="597"/>
        <end position="626"/>
    </location>
</feature>
<evidence type="ECO:0000256" key="1">
    <source>
        <dbReference type="ARBA" id="ARBA00004141"/>
    </source>
</evidence>
<dbReference type="GO" id="GO:0016020">
    <property type="term" value="C:membrane"/>
    <property type="evidence" value="ECO:0007669"/>
    <property type="project" value="UniProtKB-SubCell"/>
</dbReference>
<keyword evidence="5 7" id="KW-1133">Transmembrane helix</keyword>
<evidence type="ECO:0000313" key="8">
    <source>
        <dbReference type="EMBL" id="KJE90185.1"/>
    </source>
</evidence>
<evidence type="ECO:0000313" key="9">
    <source>
        <dbReference type="Proteomes" id="UP000008743"/>
    </source>
</evidence>
<dbReference type="AlphaFoldDB" id="A0A0D2WJG9"/>
<evidence type="ECO:0000256" key="3">
    <source>
        <dbReference type="ARBA" id="ARBA00022692"/>
    </source>
</evidence>
<dbReference type="InterPro" id="IPR004240">
    <property type="entry name" value="EMP70"/>
</dbReference>
<dbReference type="OrthoDB" id="1666796at2759"/>
<sequence length="636" mass="72295">MQMHRLSVLAALLMLLGLAATARAMVIPGVPAVEYNDLDPVFFVVNRLDSDEEAFAYEYKHFDFCPVLEDNDVPENLGESVFGDRFHVSSLKTNFKNNVACQLLCTKKYNLKDENSKTAIANLATAIEKVYLHHWSVDSLPVAEVATSHDEETYQLGFRVGSVNSRVPANDPTHLRLYNHYDLQVDVNGDHRIVGASIKIRSIEHSDAEIANNKFECPATAKEQFLYTRATDSMDSYRVVYTYSVTYVKSDVTWATRWDHYLKIKDQRVHLFSIINSLVIVVLLSFMIAMILLKTLHKDIARYNKTDANYEEAEEEFGWKLCHGDVFRPPRQALLLSVFSGIGMQLLVMGFVAIFLACIGILSPANRGYLSTAALAFYVTLGGVAGYSSAREYKMLGGERWKLNVLLSALLFPGVTFIIMTILNLVLWHRESSNAISLSAMFELLAMWLLVSAPLCFVGAYFGFRRPAITHPLRTNPIPRQIPIQPVYLRTIPAILVGGILPFGAIFIELYFIFSSIWSHLMYYMFGFLFLVAIIFLVTCSEVSILLAYFQLCSENYHWWWRSFLSAASTSFYLFIYVLFFYIRLPSDRLVGVENAVIYFGYSIIICMFVFFATGVIGHYACFYFVRKIYGSIKVD</sequence>
<dbReference type="eggNOG" id="KOG1278">
    <property type="taxonomic scope" value="Eukaryota"/>
</dbReference>
<keyword evidence="6 7" id="KW-0472">Membrane</keyword>
<evidence type="ECO:0000256" key="7">
    <source>
        <dbReference type="RuleBase" id="RU363079"/>
    </source>
</evidence>
<dbReference type="GO" id="GO:0005737">
    <property type="term" value="C:cytoplasm"/>
    <property type="evidence" value="ECO:0007669"/>
    <property type="project" value="UniProtKB-ARBA"/>
</dbReference>
<comment type="subcellular location">
    <subcellularLocation>
        <location evidence="1">Membrane</location>
        <topology evidence="1">Multi-pass membrane protein</topology>
    </subcellularLocation>
</comment>
<evidence type="ECO:0000256" key="2">
    <source>
        <dbReference type="ARBA" id="ARBA00005227"/>
    </source>
</evidence>
<protein>
    <recommendedName>
        <fullName evidence="7">Transmembrane 9 superfamily member</fullName>
    </recommendedName>
</protein>
<accession>A0A0D2WJG9</accession>
<dbReference type="Pfam" id="PF02990">
    <property type="entry name" value="EMP70"/>
    <property type="match status" value="1"/>
</dbReference>
<gene>
    <name evidence="8" type="ORF">CAOG_001530</name>
</gene>
<dbReference type="PANTHER" id="PTHR10766">
    <property type="entry name" value="TRANSMEMBRANE 9 SUPERFAMILY PROTEIN"/>
    <property type="match status" value="1"/>
</dbReference>
<keyword evidence="9" id="KW-1185">Reference proteome</keyword>
<dbReference type="PhylomeDB" id="A0A0D2WJG9"/>
<feature type="transmembrane region" description="Helical" evidence="7">
    <location>
        <begin position="564"/>
        <end position="585"/>
    </location>
</feature>
<reference evidence="8" key="1">
    <citation type="submission" date="2011-02" db="EMBL/GenBank/DDBJ databases">
        <title>The Genome Sequence of Capsaspora owczarzaki ATCC 30864.</title>
        <authorList>
            <consortium name="The Broad Institute Genome Sequencing Platform"/>
            <person name="Russ C."/>
            <person name="Cuomo C."/>
            <person name="Burger G."/>
            <person name="Gray M.W."/>
            <person name="Holland P.W.H."/>
            <person name="King N."/>
            <person name="Lang F.B.F."/>
            <person name="Roger A.J."/>
            <person name="Ruiz-Trillo I."/>
            <person name="Young S.K."/>
            <person name="Zeng Q."/>
            <person name="Gargeya S."/>
            <person name="Alvarado L."/>
            <person name="Berlin A."/>
            <person name="Chapman S.B."/>
            <person name="Chen Z."/>
            <person name="Freedman E."/>
            <person name="Gellesch M."/>
            <person name="Goldberg J."/>
            <person name="Griggs A."/>
            <person name="Gujja S."/>
            <person name="Heilman E."/>
            <person name="Heiman D."/>
            <person name="Howarth C."/>
            <person name="Mehta T."/>
            <person name="Neiman D."/>
            <person name="Pearson M."/>
            <person name="Roberts A."/>
            <person name="Saif S."/>
            <person name="Shea T."/>
            <person name="Shenoy N."/>
            <person name="Sisk P."/>
            <person name="Stolte C."/>
            <person name="Sykes S."/>
            <person name="White J."/>
            <person name="Yandava C."/>
            <person name="Haas B."/>
            <person name="Nusbaum C."/>
            <person name="Birren B."/>
        </authorList>
    </citation>
    <scope>NUCLEOTIDE SEQUENCE</scope>
    <source>
        <strain evidence="8">ATCC 30864</strain>
    </source>
</reference>
<dbReference type="PANTHER" id="PTHR10766:SF111">
    <property type="entry name" value="TRANSMEMBRANE 9 SUPERFAMILY MEMBER 2"/>
    <property type="match status" value="1"/>
</dbReference>
<feature type="signal peptide" evidence="7">
    <location>
        <begin position="1"/>
        <end position="24"/>
    </location>
</feature>
<proteinExistence type="inferred from homology"/>
<feature type="transmembrane region" description="Helical" evidence="7">
    <location>
        <begin position="271"/>
        <end position="293"/>
    </location>
</feature>
<feature type="transmembrane region" description="Helical" evidence="7">
    <location>
        <begin position="526"/>
        <end position="552"/>
    </location>
</feature>
<feature type="transmembrane region" description="Helical" evidence="7">
    <location>
        <begin position="401"/>
        <end position="425"/>
    </location>
</feature>
<dbReference type="FunCoup" id="A0A0D2WJG9">
    <property type="interactions" value="375"/>
</dbReference>
<feature type="transmembrane region" description="Helical" evidence="7">
    <location>
        <begin position="368"/>
        <end position="389"/>
    </location>
</feature>
<evidence type="ECO:0000256" key="6">
    <source>
        <dbReference type="ARBA" id="ARBA00023136"/>
    </source>
</evidence>
<feature type="transmembrane region" description="Helical" evidence="7">
    <location>
        <begin position="445"/>
        <end position="464"/>
    </location>
</feature>
<organism evidence="8 9">
    <name type="scientific">Capsaspora owczarzaki (strain ATCC 30864)</name>
    <dbReference type="NCBI Taxonomy" id="595528"/>
    <lineage>
        <taxon>Eukaryota</taxon>
        <taxon>Filasterea</taxon>
        <taxon>Capsaspora</taxon>
    </lineage>
</organism>
<feature type="transmembrane region" description="Helical" evidence="7">
    <location>
        <begin position="333"/>
        <end position="362"/>
    </location>
</feature>
<dbReference type="InParanoid" id="A0A0D2WJG9"/>
<name>A0A0D2WJG9_CAPO3</name>
<dbReference type="EMBL" id="KE346361">
    <property type="protein sequence ID" value="KJE90185.1"/>
    <property type="molecule type" value="Genomic_DNA"/>
</dbReference>
<keyword evidence="4 7" id="KW-0732">Signal</keyword>
<dbReference type="RefSeq" id="XP_004364398.2">
    <property type="nucleotide sequence ID" value="XM_004364341.2"/>
</dbReference>
<feature type="chain" id="PRO_5007354335" description="Transmembrane 9 superfamily member" evidence="7">
    <location>
        <begin position="25"/>
        <end position="636"/>
    </location>
</feature>
<evidence type="ECO:0000256" key="4">
    <source>
        <dbReference type="ARBA" id="ARBA00022729"/>
    </source>
</evidence>
<evidence type="ECO:0000256" key="5">
    <source>
        <dbReference type="ARBA" id="ARBA00022989"/>
    </source>
</evidence>
<feature type="transmembrane region" description="Helical" evidence="7">
    <location>
        <begin position="487"/>
        <end position="514"/>
    </location>
</feature>
<comment type="similarity">
    <text evidence="2 7">Belongs to the nonaspanin (TM9SF) (TC 9.A.2) family.</text>
</comment>
<dbReference type="Proteomes" id="UP000008743">
    <property type="component" value="Unassembled WGS sequence"/>
</dbReference>